<reference evidence="6 7" key="1">
    <citation type="submission" date="2018-01" db="EMBL/GenBank/DDBJ databases">
        <title>Draft genome of the strawberry crown rot pathogen Phytophthora cactorum.</title>
        <authorList>
            <person name="Armitage A.D."/>
            <person name="Lysoe E."/>
            <person name="Nellist C.F."/>
            <person name="Harrison R.J."/>
            <person name="Brurberg M.B."/>
        </authorList>
    </citation>
    <scope>NUCLEOTIDE SEQUENCE [LARGE SCALE GENOMIC DNA]</scope>
    <source>
        <strain evidence="6 7">10300</strain>
    </source>
</reference>
<keyword evidence="7" id="KW-1185">Reference proteome</keyword>
<dbReference type="Proteomes" id="UP000697107">
    <property type="component" value="Unassembled WGS sequence"/>
</dbReference>
<dbReference type="Proteomes" id="UP000735874">
    <property type="component" value="Unassembled WGS sequence"/>
</dbReference>
<accession>A0A329S8P8</accession>
<dbReference type="EMBL" id="RCMK01000347">
    <property type="protein sequence ID" value="KAG2934879.1"/>
    <property type="molecule type" value="Genomic_DNA"/>
</dbReference>
<dbReference type="VEuPathDB" id="FungiDB:PC110_g10576"/>
<evidence type="ECO:0000313" key="4">
    <source>
        <dbReference type="EMBL" id="KAG2974252.1"/>
    </source>
</evidence>
<evidence type="ECO:0000313" key="3">
    <source>
        <dbReference type="EMBL" id="KAG2934879.1"/>
    </source>
</evidence>
<evidence type="ECO:0000313" key="1">
    <source>
        <dbReference type="EMBL" id="KAG2854312.1"/>
    </source>
</evidence>
<gene>
    <name evidence="6" type="ORF">PC110_g10576</name>
    <name evidence="1" type="ORF">PC113_g13418</name>
    <name evidence="2" type="ORF">PC115_g15876</name>
    <name evidence="3" type="ORF">PC117_g12555</name>
    <name evidence="4" type="ORF">PC118_g14643</name>
    <name evidence="5" type="ORF">PC129_g10230</name>
</gene>
<dbReference type="EMBL" id="RCMI01000667">
    <property type="protein sequence ID" value="KAG2901397.1"/>
    <property type="molecule type" value="Genomic_DNA"/>
</dbReference>
<name>A0A329S8P8_9STRA</name>
<dbReference type="AlphaFoldDB" id="A0A329S8P8"/>
<evidence type="ECO:0000313" key="7">
    <source>
        <dbReference type="Proteomes" id="UP000251314"/>
    </source>
</evidence>
<dbReference type="EMBL" id="RCML01000541">
    <property type="protein sequence ID" value="KAG2974252.1"/>
    <property type="molecule type" value="Genomic_DNA"/>
</dbReference>
<dbReference type="EMBL" id="RCMG01000434">
    <property type="protein sequence ID" value="KAG2854312.1"/>
    <property type="molecule type" value="Genomic_DNA"/>
</dbReference>
<sequence length="45" mass="5398">MRAMKRALLPAYLDEYLWRSWFTPPQATATEVLRAIVSDIVKYYY</sequence>
<proteinExistence type="predicted"/>
<dbReference type="Proteomes" id="UP000760860">
    <property type="component" value="Unassembled WGS sequence"/>
</dbReference>
<dbReference type="EMBL" id="MJFZ01000251">
    <property type="protein sequence ID" value="RAW33091.1"/>
    <property type="molecule type" value="Genomic_DNA"/>
</dbReference>
<reference evidence="5" key="2">
    <citation type="submission" date="2018-05" db="EMBL/GenBank/DDBJ databases">
        <title>Effector identification in a new, highly contiguous assembly of the strawberry crown rot pathogen Phytophthora cactorum.</title>
        <authorList>
            <person name="Armitage A.D."/>
            <person name="Nellist C.F."/>
            <person name="Bates H."/>
            <person name="Vickerstaff R.J."/>
            <person name="Harrison R.J."/>
        </authorList>
    </citation>
    <scope>NUCLEOTIDE SEQUENCE</scope>
    <source>
        <strain evidence="1">15-7</strain>
        <strain evidence="2">4032</strain>
        <strain evidence="3">4040</strain>
        <strain evidence="4">P415</strain>
        <strain evidence="5">P421</strain>
    </source>
</reference>
<dbReference type="OrthoDB" id="125216at2759"/>
<evidence type="ECO:0000313" key="6">
    <source>
        <dbReference type="EMBL" id="RAW33091.1"/>
    </source>
</evidence>
<dbReference type="STRING" id="29920.A0A329S8P8"/>
<evidence type="ECO:0000313" key="2">
    <source>
        <dbReference type="EMBL" id="KAG2901397.1"/>
    </source>
</evidence>
<dbReference type="Proteomes" id="UP000736787">
    <property type="component" value="Unassembled WGS sequence"/>
</dbReference>
<dbReference type="EMBL" id="RCMV01000333">
    <property type="protein sequence ID" value="KAG3218975.1"/>
    <property type="molecule type" value="Genomic_DNA"/>
</dbReference>
<protein>
    <submittedName>
        <fullName evidence="6">Uncharacterized protein</fullName>
    </submittedName>
</protein>
<evidence type="ECO:0000313" key="5">
    <source>
        <dbReference type="EMBL" id="KAG3218975.1"/>
    </source>
</evidence>
<dbReference type="Proteomes" id="UP000774804">
    <property type="component" value="Unassembled WGS sequence"/>
</dbReference>
<dbReference type="Proteomes" id="UP000251314">
    <property type="component" value="Unassembled WGS sequence"/>
</dbReference>
<organism evidence="6 7">
    <name type="scientific">Phytophthora cactorum</name>
    <dbReference type="NCBI Taxonomy" id="29920"/>
    <lineage>
        <taxon>Eukaryota</taxon>
        <taxon>Sar</taxon>
        <taxon>Stramenopiles</taxon>
        <taxon>Oomycota</taxon>
        <taxon>Peronosporomycetes</taxon>
        <taxon>Peronosporales</taxon>
        <taxon>Peronosporaceae</taxon>
        <taxon>Phytophthora</taxon>
    </lineage>
</organism>
<comment type="caution">
    <text evidence="6">The sequence shown here is derived from an EMBL/GenBank/DDBJ whole genome shotgun (WGS) entry which is preliminary data.</text>
</comment>